<evidence type="ECO:0000313" key="1">
    <source>
        <dbReference type="EMBL" id="GHD20967.1"/>
    </source>
</evidence>
<keyword evidence="2" id="KW-1185">Reference proteome</keyword>
<reference evidence="1" key="1">
    <citation type="journal article" date="2014" name="Int. J. Syst. Evol. Microbiol.">
        <title>Complete genome sequence of Corynebacterium casei LMG S-19264T (=DSM 44701T), isolated from a smear-ripened cheese.</title>
        <authorList>
            <consortium name="US DOE Joint Genome Institute (JGI-PGF)"/>
            <person name="Walter F."/>
            <person name="Albersmeier A."/>
            <person name="Kalinowski J."/>
            <person name="Ruckert C."/>
        </authorList>
    </citation>
    <scope>NUCLEOTIDE SEQUENCE</scope>
    <source>
        <strain evidence="1">KCTC 42249</strain>
    </source>
</reference>
<organism evidence="1 2">
    <name type="scientific">Tianweitania populi</name>
    <dbReference type="NCBI Taxonomy" id="1607949"/>
    <lineage>
        <taxon>Bacteria</taxon>
        <taxon>Pseudomonadati</taxon>
        <taxon>Pseudomonadota</taxon>
        <taxon>Alphaproteobacteria</taxon>
        <taxon>Hyphomicrobiales</taxon>
        <taxon>Phyllobacteriaceae</taxon>
        <taxon>Tianweitania</taxon>
    </lineage>
</organism>
<gene>
    <name evidence="1" type="ORF">GCM10016234_34110</name>
</gene>
<protein>
    <submittedName>
        <fullName evidence="1">Uncharacterized protein</fullName>
    </submittedName>
</protein>
<reference evidence="1" key="2">
    <citation type="submission" date="2020-09" db="EMBL/GenBank/DDBJ databases">
        <authorList>
            <person name="Sun Q."/>
            <person name="Kim S."/>
        </authorList>
    </citation>
    <scope>NUCLEOTIDE SEQUENCE</scope>
    <source>
        <strain evidence="1">KCTC 42249</strain>
    </source>
</reference>
<accession>A0A8J3DXM7</accession>
<sequence length="54" mass="5938">MSETIAIEVGKLDASPKNVRKTYNADIIAQLAANIAANDLLQNLIVYPRINRGR</sequence>
<dbReference type="EMBL" id="BMZQ01000003">
    <property type="protein sequence ID" value="GHD20967.1"/>
    <property type="molecule type" value="Genomic_DNA"/>
</dbReference>
<dbReference type="SUPFAM" id="SSF110849">
    <property type="entry name" value="ParB/Sulfiredoxin"/>
    <property type="match status" value="1"/>
</dbReference>
<comment type="caution">
    <text evidence="1">The sequence shown here is derived from an EMBL/GenBank/DDBJ whole genome shotgun (WGS) entry which is preliminary data.</text>
</comment>
<dbReference type="Proteomes" id="UP000630142">
    <property type="component" value="Unassembled WGS sequence"/>
</dbReference>
<name>A0A8J3DXM7_9HYPH</name>
<dbReference type="AlphaFoldDB" id="A0A8J3DXM7"/>
<dbReference type="RefSeq" id="WP_189506333.1">
    <property type="nucleotide sequence ID" value="NZ_BMZQ01000003.1"/>
</dbReference>
<proteinExistence type="predicted"/>
<evidence type="ECO:0000313" key="2">
    <source>
        <dbReference type="Proteomes" id="UP000630142"/>
    </source>
</evidence>
<dbReference type="InterPro" id="IPR036086">
    <property type="entry name" value="ParB/Sulfiredoxin_sf"/>
</dbReference>